<feature type="region of interest" description="Disordered" evidence="2">
    <location>
        <begin position="544"/>
        <end position="595"/>
    </location>
</feature>
<proteinExistence type="inferred from homology"/>
<dbReference type="InterPro" id="IPR024079">
    <property type="entry name" value="MetalloPept_cat_dom_sf"/>
</dbReference>
<feature type="compositionally biased region" description="Basic and acidic residues" evidence="2">
    <location>
        <begin position="1"/>
        <end position="10"/>
    </location>
</feature>
<feature type="compositionally biased region" description="Low complexity" evidence="2">
    <location>
        <begin position="441"/>
        <end position="452"/>
    </location>
</feature>
<feature type="compositionally biased region" description="Low complexity" evidence="2">
    <location>
        <begin position="554"/>
        <end position="572"/>
    </location>
</feature>
<dbReference type="GO" id="GO:0008237">
    <property type="term" value="F:metallopeptidase activity"/>
    <property type="evidence" value="ECO:0007669"/>
    <property type="project" value="InterPro"/>
</dbReference>
<feature type="region of interest" description="Disordered" evidence="2">
    <location>
        <begin position="422"/>
        <end position="462"/>
    </location>
</feature>
<dbReference type="EMBL" id="JAEHOC010000046">
    <property type="protein sequence ID" value="KAG2426665.1"/>
    <property type="molecule type" value="Genomic_DNA"/>
</dbReference>
<dbReference type="Gene3D" id="3.40.390.10">
    <property type="entry name" value="Collagenase (Catalytic Domain)"/>
    <property type="match status" value="1"/>
</dbReference>
<accession>A0A835SU54</accession>
<dbReference type="PANTHER" id="PTHR47466">
    <property type="match status" value="1"/>
</dbReference>
<feature type="region of interest" description="Disordered" evidence="2">
    <location>
        <begin position="674"/>
        <end position="709"/>
    </location>
</feature>
<evidence type="ECO:0000256" key="1">
    <source>
        <dbReference type="ARBA" id="ARBA00008721"/>
    </source>
</evidence>
<feature type="region of interest" description="Disordered" evidence="2">
    <location>
        <begin position="970"/>
        <end position="996"/>
    </location>
</feature>
<organism evidence="3 4">
    <name type="scientific">Chlamydomonas incerta</name>
    <dbReference type="NCBI Taxonomy" id="51695"/>
    <lineage>
        <taxon>Eukaryota</taxon>
        <taxon>Viridiplantae</taxon>
        <taxon>Chlorophyta</taxon>
        <taxon>core chlorophytes</taxon>
        <taxon>Chlorophyceae</taxon>
        <taxon>CS clade</taxon>
        <taxon>Chlamydomonadales</taxon>
        <taxon>Chlamydomonadaceae</taxon>
        <taxon>Chlamydomonas</taxon>
    </lineage>
</organism>
<gene>
    <name evidence="3" type="ORF">HXX76_012976</name>
</gene>
<feature type="region of interest" description="Disordered" evidence="2">
    <location>
        <begin position="99"/>
        <end position="129"/>
    </location>
</feature>
<feature type="compositionally biased region" description="Low complexity" evidence="2">
    <location>
        <begin position="99"/>
        <end position="112"/>
    </location>
</feature>
<dbReference type="InterPro" id="IPR004344">
    <property type="entry name" value="TTL/TTLL_fam"/>
</dbReference>
<feature type="compositionally biased region" description="Gly residues" evidence="2">
    <location>
        <begin position="573"/>
        <end position="595"/>
    </location>
</feature>
<protein>
    <submittedName>
        <fullName evidence="3">Uncharacterized protein</fullName>
    </submittedName>
</protein>
<feature type="region of interest" description="Disordered" evidence="2">
    <location>
        <begin position="1"/>
        <end position="39"/>
    </location>
</feature>
<dbReference type="Pfam" id="PF03133">
    <property type="entry name" value="TTL"/>
    <property type="match status" value="3"/>
</dbReference>
<feature type="compositionally biased region" description="Gly residues" evidence="2">
    <location>
        <begin position="676"/>
        <end position="691"/>
    </location>
</feature>
<sequence length="1669" mass="171101">MSMQKRESKNARSASPGRARKPSDTGGGGSSSSSSSAGGKYRYCVLPGNESVLLKEALQRRPWWEPAPENSSRWNLWAGLNGQKFDQYDLLSPVPAASAGAPASSISGAVASTSGRGNGAGGGGGGGGGGADPFQRRCVNRLQEHRVLCTKSGLAGVLATLVQAQGRAPGRAPAAGASAPAGAAAAAAPGGAGGGGGPAPGSLSWIPETYVVPAGPKAPASSPALARFKAAFTKHAAAGRRVWIAKPTSLNRGNGIEVFDSLDRTLEHVKSRPAGSNLILQKYIENPLLLGGRKFDIRAYVLVGPPQLAAAAAAGNEAGIGSGAAGRGNAASTASSGISTGASTAAAGAGAASASAAAEAAPVWFHREAYVRTSGTPYDPTDLANRSAHLTNDAVQKSLDTYHAFEDHCKLSFAQLGPELLRQAGQGSGRGPGQAAPPPEAAAAAASAGAAPVPDLDTAPGSEGGLWGRMRDCVGALLGASAHLLNPRRLGGCWELMGLDFMLDDGGGLYLIEVNTSPALFRAGSYLADLLPRLVEEVVQRAVDPLFPPPPPQQQQQQPLTGAPAATAAGEGEAAGEGAGGGGAGAGAGAGGGGEAGSSCITPLEGFVRVKLLSPPSPPGVPGRAAGVAGAGAGTGTGTAKPVAAAAAAAAAAAKGAGGAGAAGVAAGGQKLAPAGGSGGARAGAAGGAGSSNGRVAQSGSSTGGSGGSKATAALGRVYGVGGGDLVERLLQQESAAGDLQAPGAGDRNSAAPRSFLKVPKDAFLTNAATTQRLYQQGSTAASVAYLLHSAAEPMSLAEGSSNALLPYLDPPILRRYASGPRRRSSPTAELLYGLALDLYGPAGEAQMCQHILYKSLRATFAWLRDHVPLRLVGATGAATEPGSAAAALALPDPDLTPDADLAAAVLAAVSDPQQLGGDGAVDALLQGGCEGVSVEAFARAVPRVAAALAGLQADLSVLQSIAAVLSEHAATGQDARSGSGSSSATRRAGEVVEGKRPHSMRRLLWLDAAAGERSVEVRDDASDASGLFEAGSTLPGVAEEGFNDAIRRHAAQRHGSTAAAAGGGARRLQQAAASSSSSSTYLYGMPPRGFNIAPPAKLPKLFVPLIFHVMLYKDVGGGIGPANYDRSLSYLNRVVRLANYMARPSNIQFFIKEARNDPAQYPYLLLKNRQAWLDMPTCNATATYACLGNIDFMAEIVADFPRSINLFLASDADNVDSPAGYAYAPGSDKYPDLGYAFIGWDIMLPDGFNSLAIYNYAPMVLMHELFHHLGLQHPFGPTNDDNSTNSCSDDDYVSDTPVMLGSASSSSFYAAAIAYCMELFWQTYGGDWDATYTRWSSTLGVPEGDMNAWADSCPTQAGYDLLGNYMTYNTPVCYAALGHLTRGQVEQAHYVSAEVNPLLYAWGQYYAATSPSPPPQPAPPPEAVIDACKVTRRSACACKESWTWGSSTKSYCGTRPDQTGLWCEVDNPVACIDCADNVKNQTQCVLRCGGTEWMCYGTGPRPPPPPPRLPSLPPMPPPPPPRAVPEKCKVASNGCKCRSTWRSFYNGSSYWSYCASPVPSPRLYCQVESTCPFYNATYTLFYCDRSLTLESCNVQEVFLRHGNNQSTIAKLPSPPPPKRGSKGKPTAKPPAGRKPPRPPPPAGAKAGTSMASPSQQQSSGRASPLREQ</sequence>
<name>A0A835SU54_CHLIN</name>
<dbReference type="SUPFAM" id="SSF56059">
    <property type="entry name" value="Glutathione synthetase ATP-binding domain-like"/>
    <property type="match status" value="1"/>
</dbReference>
<dbReference type="InterPro" id="IPR013815">
    <property type="entry name" value="ATP_grasp_subdomain_1"/>
</dbReference>
<feature type="compositionally biased region" description="Polar residues" evidence="2">
    <location>
        <begin position="1651"/>
        <end position="1662"/>
    </location>
</feature>
<evidence type="ECO:0000313" key="3">
    <source>
        <dbReference type="EMBL" id="KAG2426665.1"/>
    </source>
</evidence>
<dbReference type="Proteomes" id="UP000650467">
    <property type="component" value="Unassembled WGS sequence"/>
</dbReference>
<comment type="similarity">
    <text evidence="1">Belongs to the peptidase M43B family.</text>
</comment>
<dbReference type="GO" id="GO:0005524">
    <property type="term" value="F:ATP binding"/>
    <property type="evidence" value="ECO:0007669"/>
    <property type="project" value="InterPro"/>
</dbReference>
<dbReference type="Gene3D" id="3.30.470.20">
    <property type="entry name" value="ATP-grasp fold, B domain"/>
    <property type="match status" value="1"/>
</dbReference>
<reference evidence="3" key="1">
    <citation type="journal article" date="2020" name="bioRxiv">
        <title>Comparative genomics of Chlamydomonas.</title>
        <authorList>
            <person name="Craig R.J."/>
            <person name="Hasan A.R."/>
            <person name="Ness R.W."/>
            <person name="Keightley P.D."/>
        </authorList>
    </citation>
    <scope>NUCLEOTIDE SEQUENCE</scope>
    <source>
        <strain evidence="3">SAG 7.73</strain>
    </source>
</reference>
<comment type="caution">
    <text evidence="3">The sequence shown here is derived from an EMBL/GenBank/DDBJ whole genome shotgun (WGS) entry which is preliminary data.</text>
</comment>
<dbReference type="Gene3D" id="3.30.1490.20">
    <property type="entry name" value="ATP-grasp fold, A domain"/>
    <property type="match status" value="1"/>
</dbReference>
<dbReference type="OrthoDB" id="536211at2759"/>
<dbReference type="PANTHER" id="PTHR47466:SF1">
    <property type="entry name" value="METALLOPROTEASE MEP1 (AFU_ORTHOLOGUE AFUA_1G07730)-RELATED"/>
    <property type="match status" value="1"/>
</dbReference>
<feature type="compositionally biased region" description="Gly residues" evidence="2">
    <location>
        <begin position="116"/>
        <end position="129"/>
    </location>
</feature>
<feature type="compositionally biased region" description="Low complexity" evidence="2">
    <location>
        <begin position="976"/>
        <end position="987"/>
    </location>
</feature>
<evidence type="ECO:0000313" key="4">
    <source>
        <dbReference type="Proteomes" id="UP000650467"/>
    </source>
</evidence>
<dbReference type="SUPFAM" id="SSF55486">
    <property type="entry name" value="Metalloproteases ('zincins'), catalytic domain"/>
    <property type="match status" value="1"/>
</dbReference>
<dbReference type="PROSITE" id="PS51221">
    <property type="entry name" value="TTL"/>
    <property type="match status" value="1"/>
</dbReference>
<keyword evidence="4" id="KW-1185">Reference proteome</keyword>
<evidence type="ECO:0000256" key="2">
    <source>
        <dbReference type="SAM" id="MobiDB-lite"/>
    </source>
</evidence>
<feature type="region of interest" description="Disordered" evidence="2">
    <location>
        <begin position="1606"/>
        <end position="1669"/>
    </location>
</feature>